<protein>
    <recommendedName>
        <fullName evidence="3">Restriction endonuclease</fullName>
    </recommendedName>
</protein>
<dbReference type="EMBL" id="MNZT01000080">
    <property type="protein sequence ID" value="OIP96713.1"/>
    <property type="molecule type" value="Genomic_DNA"/>
</dbReference>
<dbReference type="Proteomes" id="UP000183245">
    <property type="component" value="Unassembled WGS sequence"/>
</dbReference>
<proteinExistence type="predicted"/>
<evidence type="ECO:0000313" key="1">
    <source>
        <dbReference type="EMBL" id="OIP96713.1"/>
    </source>
</evidence>
<dbReference type="STRING" id="1817892.AUK40_04675"/>
<evidence type="ECO:0000313" key="2">
    <source>
        <dbReference type="Proteomes" id="UP000183245"/>
    </source>
</evidence>
<name>A0A1J5IHX4_9BACT</name>
<organism evidence="1 2">
    <name type="scientific">Candidatus Wirthbacteria bacterium CG2_30_54_11</name>
    <dbReference type="NCBI Taxonomy" id="1817892"/>
    <lineage>
        <taxon>Bacteria</taxon>
        <taxon>Candidatus Wirthbacteria</taxon>
    </lineage>
</organism>
<accession>A0A1J5IHX4</accession>
<reference evidence="1 2" key="1">
    <citation type="journal article" date="2016" name="Environ. Microbiol.">
        <title>Genomic resolution of a cold subsurface aquifer community provides metabolic insights for novel microbes adapted to high CO concentrations.</title>
        <authorList>
            <person name="Probst A.J."/>
            <person name="Castelle C.J."/>
            <person name="Singh A."/>
            <person name="Brown C.T."/>
            <person name="Anantharaman K."/>
            <person name="Sharon I."/>
            <person name="Hug L.A."/>
            <person name="Burstein D."/>
            <person name="Emerson J.B."/>
            <person name="Thomas B.C."/>
            <person name="Banfield J.F."/>
        </authorList>
    </citation>
    <scope>NUCLEOTIDE SEQUENCE [LARGE SCALE GENOMIC DNA]</scope>
    <source>
        <strain evidence="1">CG2_30_54_11</strain>
    </source>
</reference>
<dbReference type="AlphaFoldDB" id="A0A1J5IHX4"/>
<gene>
    <name evidence="1" type="ORF">AUK40_04675</name>
</gene>
<evidence type="ECO:0008006" key="3">
    <source>
        <dbReference type="Google" id="ProtNLM"/>
    </source>
</evidence>
<comment type="caution">
    <text evidence="1">The sequence shown here is derived from an EMBL/GenBank/DDBJ whole genome shotgun (WGS) entry which is preliminary data.</text>
</comment>
<sequence>MNSLTAKQYQRYQTVARSSLKKFQKLIGKNVQDSPYQEIVRSWEQFINDENKFKNLIESVSNVESLLGFSSELSNKLSNTALVERVSQRYAEVDLAIHALREFRLNTKENKLEKNIEGQKKQCDFQYIGNPSYYFESKFTTNISPKHIKDLTEKALAQLQSSIGDQSNSIGYVWIFSYKIPLDIVKFQTEIENIKRELNTIGFNFKLTVQIYGLALYDDGDT</sequence>